<feature type="compositionally biased region" description="Basic and acidic residues" evidence="1">
    <location>
        <begin position="12"/>
        <end position="23"/>
    </location>
</feature>
<protein>
    <submittedName>
        <fullName evidence="2">Uncharacterized protein</fullName>
    </submittedName>
</protein>
<dbReference type="Proteomes" id="UP000299102">
    <property type="component" value="Unassembled WGS sequence"/>
</dbReference>
<gene>
    <name evidence="2" type="ORF">EVAR_12494_1</name>
</gene>
<evidence type="ECO:0000256" key="1">
    <source>
        <dbReference type="SAM" id="MobiDB-lite"/>
    </source>
</evidence>
<reference evidence="2 3" key="1">
    <citation type="journal article" date="2019" name="Commun. Biol.">
        <title>The bagworm genome reveals a unique fibroin gene that provides high tensile strength.</title>
        <authorList>
            <person name="Kono N."/>
            <person name="Nakamura H."/>
            <person name="Ohtoshi R."/>
            <person name="Tomita M."/>
            <person name="Numata K."/>
            <person name="Arakawa K."/>
        </authorList>
    </citation>
    <scope>NUCLEOTIDE SEQUENCE [LARGE SCALE GENOMIC DNA]</scope>
</reference>
<comment type="caution">
    <text evidence="2">The sequence shown here is derived from an EMBL/GenBank/DDBJ whole genome shotgun (WGS) entry which is preliminary data.</text>
</comment>
<proteinExistence type="predicted"/>
<feature type="region of interest" description="Disordered" evidence="1">
    <location>
        <begin position="1"/>
        <end position="30"/>
    </location>
</feature>
<keyword evidence="3" id="KW-1185">Reference proteome</keyword>
<name>A0A4C1TPL1_EUMVA</name>
<evidence type="ECO:0000313" key="2">
    <source>
        <dbReference type="EMBL" id="GBP15905.1"/>
    </source>
</evidence>
<organism evidence="2 3">
    <name type="scientific">Eumeta variegata</name>
    <name type="common">Bagworm moth</name>
    <name type="synonym">Eumeta japonica</name>
    <dbReference type="NCBI Taxonomy" id="151549"/>
    <lineage>
        <taxon>Eukaryota</taxon>
        <taxon>Metazoa</taxon>
        <taxon>Ecdysozoa</taxon>
        <taxon>Arthropoda</taxon>
        <taxon>Hexapoda</taxon>
        <taxon>Insecta</taxon>
        <taxon>Pterygota</taxon>
        <taxon>Neoptera</taxon>
        <taxon>Endopterygota</taxon>
        <taxon>Lepidoptera</taxon>
        <taxon>Glossata</taxon>
        <taxon>Ditrysia</taxon>
        <taxon>Tineoidea</taxon>
        <taxon>Psychidae</taxon>
        <taxon>Oiketicinae</taxon>
        <taxon>Eumeta</taxon>
    </lineage>
</organism>
<dbReference type="AlphaFoldDB" id="A0A4C1TPL1"/>
<dbReference type="EMBL" id="BGZK01000075">
    <property type="protein sequence ID" value="GBP15905.1"/>
    <property type="molecule type" value="Genomic_DNA"/>
</dbReference>
<accession>A0A4C1TPL1</accession>
<evidence type="ECO:0000313" key="3">
    <source>
        <dbReference type="Proteomes" id="UP000299102"/>
    </source>
</evidence>
<sequence>MPAGVAARPARARQDVRRDADRRGHPRLQAQAAPEMRVRLQVLPAPFHQVLQSDDPRAHAQISGPILQLRSLREELQKTGQSAPAQHSELVAGQRTEVAVGAVTARASAASRGVATVTVLKAFAIPVVPSIIKYYEQCYIQIGRFSRIFTSARVEASRATADRARRVLARRPRRARVTRPHVNGA</sequence>